<evidence type="ECO:0000313" key="4">
    <source>
        <dbReference type="EMBL" id="AIX87658.1"/>
    </source>
</evidence>
<name>A0A0K0LCI3_9SCOR</name>
<keyword evidence="4" id="KW-0406">Ion transport</keyword>
<keyword evidence="2" id="KW-0964">Secreted</keyword>
<accession>A0A0K0LCI3</accession>
<keyword evidence="4" id="KW-0813">Transport</keyword>
<dbReference type="SUPFAM" id="SSF57095">
    <property type="entry name" value="Scorpion toxin-like"/>
    <property type="match status" value="1"/>
</dbReference>
<dbReference type="InterPro" id="IPR036574">
    <property type="entry name" value="Scorpion_toxin-like_sf"/>
</dbReference>
<dbReference type="EMBL" id="KJ787370">
    <property type="protein sequence ID" value="AIX87658.1"/>
    <property type="molecule type" value="mRNA"/>
</dbReference>
<dbReference type="PROSITE" id="PS01138">
    <property type="entry name" value="SCORP_SHORT_TOXIN"/>
    <property type="match status" value="1"/>
</dbReference>
<organism evidence="4">
    <name type="scientific">Androctonus bicolor</name>
    <dbReference type="NCBI Taxonomy" id="748906"/>
    <lineage>
        <taxon>Eukaryota</taxon>
        <taxon>Metazoa</taxon>
        <taxon>Ecdysozoa</taxon>
        <taxon>Arthropoda</taxon>
        <taxon>Chelicerata</taxon>
        <taxon>Arachnida</taxon>
        <taxon>Scorpiones</taxon>
        <taxon>Buthida</taxon>
        <taxon>Buthoidea</taxon>
        <taxon>Buthidae</taxon>
        <taxon>Androctonus</taxon>
    </lineage>
</organism>
<feature type="signal peptide" evidence="3">
    <location>
        <begin position="1"/>
        <end position="22"/>
    </location>
</feature>
<keyword evidence="4" id="KW-0407">Ion channel</keyword>
<evidence type="ECO:0000256" key="1">
    <source>
        <dbReference type="ARBA" id="ARBA00004613"/>
    </source>
</evidence>
<evidence type="ECO:0000256" key="2">
    <source>
        <dbReference type="ARBA" id="ARBA00022525"/>
    </source>
</evidence>
<keyword evidence="3" id="KW-0732">Signal</keyword>
<comment type="subcellular location">
    <subcellularLocation>
        <location evidence="1">Secreted</location>
    </subcellularLocation>
</comment>
<dbReference type="InterPro" id="IPR001947">
    <property type="entry name" value="Scorpion_toxinS_K_inh"/>
</dbReference>
<dbReference type="GO" id="GO:0034220">
    <property type="term" value="P:monoatomic ion transmembrane transport"/>
    <property type="evidence" value="ECO:0007669"/>
    <property type="project" value="UniProtKB-KW"/>
</dbReference>
<dbReference type="Pfam" id="PF00451">
    <property type="entry name" value="Toxin_2"/>
    <property type="match status" value="1"/>
</dbReference>
<evidence type="ECO:0000256" key="3">
    <source>
        <dbReference type="SAM" id="SignalP"/>
    </source>
</evidence>
<dbReference type="GO" id="GO:0005576">
    <property type="term" value="C:extracellular region"/>
    <property type="evidence" value="ECO:0007669"/>
    <property type="project" value="UniProtKB-SubCell"/>
</dbReference>
<sequence>MKILSVLLIALIICSINICSEAGLIDVRCYATRECWEPCRKVTGSSQSKCQNNQCRCY</sequence>
<feature type="chain" id="PRO_5005450979" evidence="3">
    <location>
        <begin position="23"/>
        <end position="58"/>
    </location>
</feature>
<dbReference type="GO" id="GO:0008200">
    <property type="term" value="F:ion channel inhibitor activity"/>
    <property type="evidence" value="ECO:0007669"/>
    <property type="project" value="InterPro"/>
</dbReference>
<reference evidence="4" key="1">
    <citation type="journal article" date="2015" name="J. Proteomics">
        <title>Unique diversity of the venom peptides from the scorpion Androctonus bicolor revealed by transcriptomic and proteomic analysis.</title>
        <authorList>
            <person name="Zhang L."/>
            <person name="Shi W."/>
            <person name="Zeng X.C."/>
            <person name="Ge F."/>
            <person name="Yang M."/>
            <person name="Nie Y."/>
            <person name="Bao A."/>
            <person name="Wu S."/>
            <person name="E G."/>
        </authorList>
    </citation>
    <scope>NUCLEOTIDE SEQUENCE</scope>
</reference>
<proteinExistence type="evidence at transcript level"/>
<dbReference type="Gene3D" id="3.30.30.10">
    <property type="entry name" value="Knottin, scorpion toxin-like"/>
    <property type="match status" value="1"/>
</dbReference>
<dbReference type="AlphaFoldDB" id="A0A0K0LCI3"/>
<protein>
    <submittedName>
        <fullName evidence="4">Potassium channel blocker AbTx15</fullName>
    </submittedName>
</protein>